<dbReference type="InterPro" id="IPR052895">
    <property type="entry name" value="HetReg/Transcr_Mod"/>
</dbReference>
<protein>
    <submittedName>
        <fullName evidence="2">HET-domain-containing protein</fullName>
    </submittedName>
</protein>
<dbReference type="Pfam" id="PF26639">
    <property type="entry name" value="Het-6_barrel"/>
    <property type="match status" value="1"/>
</dbReference>
<dbReference type="InterPro" id="IPR010730">
    <property type="entry name" value="HET"/>
</dbReference>
<dbReference type="Pfam" id="PF06985">
    <property type="entry name" value="HET"/>
    <property type="match status" value="1"/>
</dbReference>
<evidence type="ECO:0000313" key="2">
    <source>
        <dbReference type="EMBL" id="KAF2854511.1"/>
    </source>
</evidence>
<dbReference type="EMBL" id="MU006292">
    <property type="protein sequence ID" value="KAF2854511.1"/>
    <property type="molecule type" value="Genomic_DNA"/>
</dbReference>
<sequence length="552" mass="62648">MAIGNRDLPQVYPAAKLDLVDRTIRLVHLLPGRYADAIACELVTANLNDQPEYYALSYAWGDRTNPQQILLNGASHNITRNLEAALRRLRHTSDVLVFWIDMICIDQTCVEERTHQVNLMQYIYSGAREGILWLGDCFESTLQGSEIPSKPAQDAEALEGFTNCSWWHRIWTVQEAVLPPTVTIQLGWLLMSWDSLVAAAQNLNNHWALGCCSVPEAYKAPLAAFSLGVMEIKIVRTLYHSGKNAHFLSSLHRFRGRLSTDPRDKLFALLGLCNRPTCFRVPEVDYTLSAEAIYKRYFISLLQDDGDLDLLARQPEIGRQLDLPTWMPDWSAKVDESRAGIHRYLMRNLHIYQASGTTLLGQQFSITETTLHVRGAVFDEVTMLDDLAFGALQFIQDISRYLKTRFNVTGREAYVGGGDWEHAIWLTYIMDQILVHSHGETNSRRATPEDYTLWQNGTLKDPIPDYRNSFRFFMSKKGYVGFGPRNTQIGDTVSILLGGSVPFVLRRRNIQAALPEQRPEYGYIGHCYVHGIMDGEALEGMDVSKLAWINLI</sequence>
<reference evidence="2" key="1">
    <citation type="submission" date="2020-01" db="EMBL/GenBank/DDBJ databases">
        <authorList>
            <consortium name="DOE Joint Genome Institute"/>
            <person name="Haridas S."/>
            <person name="Albert R."/>
            <person name="Binder M."/>
            <person name="Bloem J."/>
            <person name="Labutti K."/>
            <person name="Salamov A."/>
            <person name="Andreopoulos B."/>
            <person name="Baker S.E."/>
            <person name="Barry K."/>
            <person name="Bills G."/>
            <person name="Bluhm B.H."/>
            <person name="Cannon C."/>
            <person name="Castanera R."/>
            <person name="Culley D.E."/>
            <person name="Daum C."/>
            <person name="Ezra D."/>
            <person name="Gonzalez J.B."/>
            <person name="Henrissat B."/>
            <person name="Kuo A."/>
            <person name="Liang C."/>
            <person name="Lipzen A."/>
            <person name="Lutzoni F."/>
            <person name="Magnuson J."/>
            <person name="Mondo S."/>
            <person name="Nolan M."/>
            <person name="Ohm R."/>
            <person name="Pangilinan J."/>
            <person name="Park H.-J."/>
            <person name="Ramirez L."/>
            <person name="Alfaro M."/>
            <person name="Sun H."/>
            <person name="Tritt A."/>
            <person name="Yoshinaga Y."/>
            <person name="Zwiers L.-H."/>
            <person name="Turgeon B.G."/>
            <person name="Goodwin S.B."/>
            <person name="Spatafora J.W."/>
            <person name="Crous P.W."/>
            <person name="Grigoriev I.V."/>
        </authorList>
    </citation>
    <scope>NUCLEOTIDE SEQUENCE</scope>
    <source>
        <strain evidence="2">IPT5</strain>
    </source>
</reference>
<dbReference type="Proteomes" id="UP000799423">
    <property type="component" value="Unassembled WGS sequence"/>
</dbReference>
<organism evidence="2 3">
    <name type="scientific">Plenodomus tracheiphilus IPT5</name>
    <dbReference type="NCBI Taxonomy" id="1408161"/>
    <lineage>
        <taxon>Eukaryota</taxon>
        <taxon>Fungi</taxon>
        <taxon>Dikarya</taxon>
        <taxon>Ascomycota</taxon>
        <taxon>Pezizomycotina</taxon>
        <taxon>Dothideomycetes</taxon>
        <taxon>Pleosporomycetidae</taxon>
        <taxon>Pleosporales</taxon>
        <taxon>Pleosporineae</taxon>
        <taxon>Leptosphaeriaceae</taxon>
        <taxon>Plenodomus</taxon>
    </lineage>
</organism>
<name>A0A6A7BGE2_9PLEO</name>
<dbReference type="AlphaFoldDB" id="A0A6A7BGE2"/>
<feature type="domain" description="Heterokaryon incompatibility" evidence="1">
    <location>
        <begin position="53"/>
        <end position="175"/>
    </location>
</feature>
<evidence type="ECO:0000313" key="3">
    <source>
        <dbReference type="Proteomes" id="UP000799423"/>
    </source>
</evidence>
<evidence type="ECO:0000259" key="1">
    <source>
        <dbReference type="Pfam" id="PF06985"/>
    </source>
</evidence>
<dbReference type="PANTHER" id="PTHR24148">
    <property type="entry name" value="ANKYRIN REPEAT DOMAIN-CONTAINING PROTEIN 39 HOMOLOG-RELATED"/>
    <property type="match status" value="1"/>
</dbReference>
<gene>
    <name evidence="2" type="ORF">T440DRAFT_504808</name>
</gene>
<proteinExistence type="predicted"/>
<keyword evidence="3" id="KW-1185">Reference proteome</keyword>
<dbReference type="PANTHER" id="PTHR24148:SF64">
    <property type="entry name" value="HETEROKARYON INCOMPATIBILITY DOMAIN-CONTAINING PROTEIN"/>
    <property type="match status" value="1"/>
</dbReference>
<accession>A0A6A7BGE2</accession>
<dbReference type="OrthoDB" id="2157530at2759"/>